<dbReference type="PANTHER" id="PTHR43792:SF1">
    <property type="entry name" value="N-ACETYLTRANSFERASE DOMAIN-CONTAINING PROTEIN"/>
    <property type="match status" value="1"/>
</dbReference>
<accession>Q0FR68</accession>
<name>Q0FR68_SALBH</name>
<dbReference type="eggNOG" id="COG1670">
    <property type="taxonomic scope" value="Bacteria"/>
</dbReference>
<dbReference type="Proteomes" id="UP000006230">
    <property type="component" value="Unassembled WGS sequence"/>
</dbReference>
<evidence type="ECO:0000313" key="3">
    <source>
        <dbReference type="Proteomes" id="UP000006230"/>
    </source>
</evidence>
<sequence length="177" mass="19382">MPAPVLHTPRLTLRGHVLADLEALCDLFETDRARFMGGPLPRKEAWRWIASEVGMWDLRGFGYWGIETRDGSFVGQVGLSQPPHFPEAEIGWTLLEGAEGKGYAAEAAQAALHWAWENGFESLVSYITPGNDRSIALAERLGAKHDEDAPLPAGETPAETVVYRHRADADGSPEAYA</sequence>
<keyword evidence="3" id="KW-1185">Reference proteome</keyword>
<dbReference type="InterPro" id="IPR000182">
    <property type="entry name" value="GNAT_dom"/>
</dbReference>
<dbReference type="InterPro" id="IPR051531">
    <property type="entry name" value="N-acetyltransferase"/>
</dbReference>
<dbReference type="RefSeq" id="WP_007796628.1">
    <property type="nucleotide sequence ID" value="NZ_DS022276.1"/>
</dbReference>
<evidence type="ECO:0000313" key="2">
    <source>
        <dbReference type="EMBL" id="EAU46719.1"/>
    </source>
</evidence>
<comment type="caution">
    <text evidence="2">The sequence shown here is derived from an EMBL/GenBank/DDBJ whole genome shotgun (WGS) entry which is preliminary data.</text>
</comment>
<feature type="domain" description="N-acetyltransferase" evidence="1">
    <location>
        <begin position="11"/>
        <end position="168"/>
    </location>
</feature>
<dbReference type="PANTHER" id="PTHR43792">
    <property type="entry name" value="GNAT FAMILY, PUTATIVE (AFU_ORTHOLOGUE AFUA_3G00765)-RELATED-RELATED"/>
    <property type="match status" value="1"/>
</dbReference>
<protein>
    <submittedName>
        <fullName evidence="2">Acetyltransferase, GNAT family protein</fullName>
    </submittedName>
</protein>
<gene>
    <name evidence="2" type="ORF">R2601_16400</name>
</gene>
<dbReference type="AlphaFoldDB" id="Q0FR68"/>
<evidence type="ECO:0000259" key="1">
    <source>
        <dbReference type="PROSITE" id="PS51186"/>
    </source>
</evidence>
<dbReference type="SUPFAM" id="SSF55729">
    <property type="entry name" value="Acyl-CoA N-acyltransferases (Nat)"/>
    <property type="match status" value="1"/>
</dbReference>
<dbReference type="STRING" id="314265.R2601_16400"/>
<dbReference type="HOGENOM" id="CLU_013985_3_1_5"/>
<dbReference type="Gene3D" id="3.40.630.30">
    <property type="match status" value="1"/>
</dbReference>
<dbReference type="InterPro" id="IPR016181">
    <property type="entry name" value="Acyl_CoA_acyltransferase"/>
</dbReference>
<dbReference type="GO" id="GO:0016747">
    <property type="term" value="F:acyltransferase activity, transferring groups other than amino-acyl groups"/>
    <property type="evidence" value="ECO:0007669"/>
    <property type="project" value="InterPro"/>
</dbReference>
<dbReference type="OrthoDB" id="6293260at2"/>
<dbReference type="EMBL" id="AATQ01000012">
    <property type="protein sequence ID" value="EAU46719.1"/>
    <property type="molecule type" value="Genomic_DNA"/>
</dbReference>
<dbReference type="PROSITE" id="PS51186">
    <property type="entry name" value="GNAT"/>
    <property type="match status" value="1"/>
</dbReference>
<keyword evidence="2" id="KW-0808">Transferase</keyword>
<proteinExistence type="predicted"/>
<dbReference type="Pfam" id="PF13302">
    <property type="entry name" value="Acetyltransf_3"/>
    <property type="match status" value="1"/>
</dbReference>
<reference evidence="2 3" key="1">
    <citation type="journal article" date="2010" name="J. Bacteriol.">
        <title>Genome sequences of Pelagibaca bermudensis HTCC2601T and Maritimibacter alkaliphilus HTCC2654T, the type strains of two marine Roseobacter genera.</title>
        <authorList>
            <person name="Thrash J.C."/>
            <person name="Cho J.C."/>
            <person name="Ferriera S."/>
            <person name="Johnson J."/>
            <person name="Vergin K.L."/>
            <person name="Giovannoni S.J."/>
        </authorList>
    </citation>
    <scope>NUCLEOTIDE SEQUENCE [LARGE SCALE GENOMIC DNA]</scope>
    <source>
        <strain evidence="3">DSM 26914 / JCM 13377 / KCTC 12554 / HTCC2601</strain>
    </source>
</reference>
<organism evidence="2 3">
    <name type="scientific">Salipiger bermudensis (strain DSM 26914 / JCM 13377 / KCTC 12554 / HTCC2601)</name>
    <name type="common">Pelagibaca bermudensis</name>
    <dbReference type="NCBI Taxonomy" id="314265"/>
    <lineage>
        <taxon>Bacteria</taxon>
        <taxon>Pseudomonadati</taxon>
        <taxon>Pseudomonadota</taxon>
        <taxon>Alphaproteobacteria</taxon>
        <taxon>Rhodobacterales</taxon>
        <taxon>Roseobacteraceae</taxon>
        <taxon>Salipiger</taxon>
    </lineage>
</organism>